<accession>A0A655JJF5</accession>
<evidence type="ECO:0000256" key="1">
    <source>
        <dbReference type="SAM" id="MobiDB-lite"/>
    </source>
</evidence>
<name>A0A655JJF5_MYCTX</name>
<organism evidence="2 3">
    <name type="scientific">Mycobacterium tuberculosis</name>
    <dbReference type="NCBI Taxonomy" id="1773"/>
    <lineage>
        <taxon>Bacteria</taxon>
        <taxon>Bacillati</taxon>
        <taxon>Actinomycetota</taxon>
        <taxon>Actinomycetes</taxon>
        <taxon>Mycobacteriales</taxon>
        <taxon>Mycobacteriaceae</taxon>
        <taxon>Mycobacterium</taxon>
        <taxon>Mycobacterium tuberculosis complex</taxon>
    </lineage>
</organism>
<dbReference type="AlphaFoldDB" id="A0A655JJF5"/>
<evidence type="ECO:0000313" key="3">
    <source>
        <dbReference type="Proteomes" id="UP000044938"/>
    </source>
</evidence>
<reference evidence="2 3" key="1">
    <citation type="submission" date="2015-03" db="EMBL/GenBank/DDBJ databases">
        <authorList>
            <consortium name="Pathogen Informatics"/>
        </authorList>
    </citation>
    <scope>NUCLEOTIDE SEQUENCE [LARGE SCALE GENOMIC DNA]</scope>
    <source>
        <strain evidence="2 3">M09401471</strain>
    </source>
</reference>
<proteinExistence type="predicted"/>
<sequence length="133" mass="14737">MPLTGKWITRQGNEVRHRRTPRRPVDLDSGRPEFAQRAQKSVAVVDVLQWVAHKPNGAVRGRPLRVAHSRTGQAAARTNLDQDSTWSCQHHVQLVGEPDGGADLTRPAGRIDYLLVGHPATGEVAQQRCARRT</sequence>
<protein>
    <submittedName>
        <fullName evidence="2">Uncharacterized protein</fullName>
    </submittedName>
</protein>
<evidence type="ECO:0000313" key="2">
    <source>
        <dbReference type="EMBL" id="COX02044.1"/>
    </source>
</evidence>
<feature type="region of interest" description="Disordered" evidence="1">
    <location>
        <begin position="1"/>
        <end position="32"/>
    </location>
</feature>
<dbReference type="Proteomes" id="UP000044938">
    <property type="component" value="Unassembled WGS sequence"/>
</dbReference>
<dbReference type="EMBL" id="CSAJ01000653">
    <property type="protein sequence ID" value="COX02044.1"/>
    <property type="molecule type" value="Genomic_DNA"/>
</dbReference>
<gene>
    <name evidence="2" type="ORF">ERS007720_03756</name>
</gene>